<feature type="active site" description="Proton donor/acceptor" evidence="1">
    <location>
        <position position="85"/>
    </location>
</feature>
<feature type="binding site" evidence="2">
    <location>
        <position position="61"/>
    </location>
    <ligand>
        <name>substrate</name>
    </ligand>
</feature>
<evidence type="ECO:0000256" key="2">
    <source>
        <dbReference type="PIRSR" id="PIRSR613078-2"/>
    </source>
</evidence>
<proteinExistence type="predicted"/>
<feature type="binding site" evidence="2">
    <location>
        <begin position="85"/>
        <end position="88"/>
    </location>
    <ligand>
        <name>substrate</name>
    </ligand>
</feature>
<dbReference type="InterPro" id="IPR050275">
    <property type="entry name" value="PGM_Phosphatase"/>
</dbReference>
<dbReference type="Gene3D" id="3.40.50.1240">
    <property type="entry name" value="Phosphoglycerate mutase-like"/>
    <property type="match status" value="1"/>
</dbReference>
<evidence type="ECO:0000313" key="4">
    <source>
        <dbReference type="Proteomes" id="UP000239001"/>
    </source>
</evidence>
<dbReference type="GO" id="GO:0005737">
    <property type="term" value="C:cytoplasm"/>
    <property type="evidence" value="ECO:0007669"/>
    <property type="project" value="TreeGrafter"/>
</dbReference>
<protein>
    <submittedName>
        <fullName evidence="3">Histidine phosphatase family protein</fullName>
    </submittedName>
</protein>
<dbReference type="PANTHER" id="PTHR48100">
    <property type="entry name" value="BROAD-SPECIFICITY PHOSPHATASE YOR283W-RELATED"/>
    <property type="match status" value="1"/>
</dbReference>
<dbReference type="RefSeq" id="WP_106455330.1">
    <property type="nucleotide sequence ID" value="NZ_PXOH01000002.1"/>
</dbReference>
<dbReference type="SUPFAM" id="SSF53254">
    <property type="entry name" value="Phosphoglycerate mutase-like"/>
    <property type="match status" value="1"/>
</dbReference>
<comment type="caution">
    <text evidence="3">The sequence shown here is derived from an EMBL/GenBank/DDBJ whole genome shotgun (WGS) entry which is preliminary data.</text>
</comment>
<dbReference type="CDD" id="cd07067">
    <property type="entry name" value="HP_PGM_like"/>
    <property type="match status" value="1"/>
</dbReference>
<gene>
    <name evidence="3" type="ORF">C7H19_02610</name>
</gene>
<dbReference type="EMBL" id="PXOH01000002">
    <property type="protein sequence ID" value="PSF38965.1"/>
    <property type="molecule type" value="Genomic_DNA"/>
</dbReference>
<dbReference type="AlphaFoldDB" id="A0A2T1M2I1"/>
<reference evidence="3 4" key="2">
    <citation type="submission" date="2018-03" db="EMBL/GenBank/DDBJ databases">
        <authorList>
            <person name="Keele B.F."/>
        </authorList>
    </citation>
    <scope>NUCLEOTIDE SEQUENCE [LARGE SCALE GENOMIC DNA]</scope>
    <source>
        <strain evidence="3 4">CCALA 016</strain>
    </source>
</reference>
<accession>A0A2T1M2I1</accession>
<dbReference type="SMART" id="SM00855">
    <property type="entry name" value="PGAM"/>
    <property type="match status" value="1"/>
</dbReference>
<dbReference type="OrthoDB" id="9781415at2"/>
<reference evidence="3 4" key="1">
    <citation type="submission" date="2018-03" db="EMBL/GenBank/DDBJ databases">
        <title>The ancient ancestry and fast evolution of plastids.</title>
        <authorList>
            <person name="Moore K.R."/>
            <person name="Magnabosco C."/>
            <person name="Momper L."/>
            <person name="Gold D.A."/>
            <person name="Bosak T."/>
            <person name="Fournier G.P."/>
        </authorList>
    </citation>
    <scope>NUCLEOTIDE SEQUENCE [LARGE SCALE GENOMIC DNA]</scope>
    <source>
        <strain evidence="3 4">CCALA 016</strain>
    </source>
</reference>
<feature type="active site" description="Tele-phosphohistidine intermediate" evidence="1">
    <location>
        <position position="10"/>
    </location>
</feature>
<dbReference type="GO" id="GO:0016791">
    <property type="term" value="F:phosphatase activity"/>
    <property type="evidence" value="ECO:0007669"/>
    <property type="project" value="TreeGrafter"/>
</dbReference>
<dbReference type="PANTHER" id="PTHR48100:SF1">
    <property type="entry name" value="HISTIDINE PHOSPHATASE FAMILY PROTEIN-RELATED"/>
    <property type="match status" value="1"/>
</dbReference>
<dbReference type="Pfam" id="PF00300">
    <property type="entry name" value="His_Phos_1"/>
    <property type="match status" value="1"/>
</dbReference>
<dbReference type="InterPro" id="IPR013078">
    <property type="entry name" value="His_Pase_superF_clade-1"/>
</dbReference>
<keyword evidence="4" id="KW-1185">Reference proteome</keyword>
<name>A0A2T1M2I1_9CHRO</name>
<dbReference type="Proteomes" id="UP000239001">
    <property type="component" value="Unassembled WGS sequence"/>
</dbReference>
<evidence type="ECO:0000313" key="3">
    <source>
        <dbReference type="EMBL" id="PSF38965.1"/>
    </source>
</evidence>
<organism evidence="3 4">
    <name type="scientific">Aphanothece hegewaldii CCALA 016</name>
    <dbReference type="NCBI Taxonomy" id="2107694"/>
    <lineage>
        <taxon>Bacteria</taxon>
        <taxon>Bacillati</taxon>
        <taxon>Cyanobacteriota</taxon>
        <taxon>Cyanophyceae</taxon>
        <taxon>Oscillatoriophycideae</taxon>
        <taxon>Chroococcales</taxon>
        <taxon>Aphanothecaceae</taxon>
        <taxon>Aphanothece</taxon>
    </lineage>
</organism>
<evidence type="ECO:0000256" key="1">
    <source>
        <dbReference type="PIRSR" id="PIRSR613078-1"/>
    </source>
</evidence>
<sequence>MSLKLYFLRHGQTAYSKTGGYCGTLENDPGLTPEGLKMAESFAEMYQDIPWQAVFVSPLKRAKQTAEPLCRKLGLKMQIREGLKEIAYGKWEGMHPIDVDREFHDLYVRWLTDPAWTSPPGGERGIDISRRSSEVIAEIEQRYSEGNILLVSHKATIRIMLCSLMGIDIGRYRDRFLMPVAGVSLVELGDRGPLFHAIADRTHLDEYLKSLPST</sequence>
<dbReference type="InterPro" id="IPR029033">
    <property type="entry name" value="His_PPase_superfam"/>
</dbReference>